<evidence type="ECO:0000313" key="2">
    <source>
        <dbReference type="Proteomes" id="UP001329505"/>
    </source>
</evidence>
<sequence>MTTTPDPAPAPLLIDLADLAADLAGIEQALVRWKALDAKAQQAGRLSVDDEAERSRVSGIYMLQGQHLLNLIAERVRLARPVAE</sequence>
<proteinExistence type="predicted"/>
<dbReference type="Proteomes" id="UP001329505">
    <property type="component" value="Unassembled WGS sequence"/>
</dbReference>
<name>A0ABU7GWJ2_9PSED</name>
<protein>
    <submittedName>
        <fullName evidence="1">Uncharacterized protein</fullName>
    </submittedName>
</protein>
<accession>A0ABU7GWJ2</accession>
<dbReference type="RefSeq" id="WP_330126560.1">
    <property type="nucleotide sequence ID" value="NZ_JAZDQQ010000032.1"/>
</dbReference>
<gene>
    <name evidence="1" type="ORF">V0R55_24775</name>
</gene>
<reference evidence="1 2" key="1">
    <citation type="submission" date="2024-01" db="EMBL/GenBank/DDBJ databases">
        <title>Unpublished Manusciprt.</title>
        <authorList>
            <person name="Duman M."/>
            <person name="Valdes E.G."/>
            <person name="Ajmi N."/>
            <person name="Altun S."/>
            <person name="Saticioglu I.B."/>
        </authorList>
    </citation>
    <scope>NUCLEOTIDE SEQUENCE [LARGE SCALE GENOMIC DNA]</scope>
    <source>
        <strain evidence="1 2">139P</strain>
    </source>
</reference>
<keyword evidence="2" id="KW-1185">Reference proteome</keyword>
<comment type="caution">
    <text evidence="1">The sequence shown here is derived from an EMBL/GenBank/DDBJ whole genome shotgun (WGS) entry which is preliminary data.</text>
</comment>
<dbReference type="EMBL" id="JAZDQQ010000032">
    <property type="protein sequence ID" value="MEE1883383.1"/>
    <property type="molecule type" value="Genomic_DNA"/>
</dbReference>
<evidence type="ECO:0000313" key="1">
    <source>
        <dbReference type="EMBL" id="MEE1883383.1"/>
    </source>
</evidence>
<organism evidence="1 2">
    <name type="scientific">Pseudomonas soli</name>
    <dbReference type="NCBI Taxonomy" id="1306993"/>
    <lineage>
        <taxon>Bacteria</taxon>
        <taxon>Pseudomonadati</taxon>
        <taxon>Pseudomonadota</taxon>
        <taxon>Gammaproteobacteria</taxon>
        <taxon>Pseudomonadales</taxon>
        <taxon>Pseudomonadaceae</taxon>
        <taxon>Pseudomonas</taxon>
    </lineage>
</organism>